<organism evidence="2 3">
    <name type="scientific">Mucuna pruriens</name>
    <name type="common">Velvet bean</name>
    <name type="synonym">Dolichos pruriens</name>
    <dbReference type="NCBI Taxonomy" id="157652"/>
    <lineage>
        <taxon>Eukaryota</taxon>
        <taxon>Viridiplantae</taxon>
        <taxon>Streptophyta</taxon>
        <taxon>Embryophyta</taxon>
        <taxon>Tracheophyta</taxon>
        <taxon>Spermatophyta</taxon>
        <taxon>Magnoliopsida</taxon>
        <taxon>eudicotyledons</taxon>
        <taxon>Gunneridae</taxon>
        <taxon>Pentapetalae</taxon>
        <taxon>rosids</taxon>
        <taxon>fabids</taxon>
        <taxon>Fabales</taxon>
        <taxon>Fabaceae</taxon>
        <taxon>Papilionoideae</taxon>
        <taxon>50 kb inversion clade</taxon>
        <taxon>NPAAA clade</taxon>
        <taxon>indigoferoid/millettioid clade</taxon>
        <taxon>Phaseoleae</taxon>
        <taxon>Mucuna</taxon>
    </lineage>
</organism>
<name>A0A371G282_MUCPR</name>
<dbReference type="Proteomes" id="UP000257109">
    <property type="component" value="Unassembled WGS sequence"/>
</dbReference>
<dbReference type="Pfam" id="PF25597">
    <property type="entry name" value="SH3_retrovirus"/>
    <property type="match status" value="1"/>
</dbReference>
<keyword evidence="3" id="KW-1185">Reference proteome</keyword>
<evidence type="ECO:0000313" key="3">
    <source>
        <dbReference type="Proteomes" id="UP000257109"/>
    </source>
</evidence>
<proteinExistence type="predicted"/>
<protein>
    <recommendedName>
        <fullName evidence="1">Retroviral polymerase SH3-like domain-containing protein</fullName>
    </recommendedName>
</protein>
<dbReference type="EMBL" id="QJKJ01006980">
    <property type="protein sequence ID" value="RDX84670.1"/>
    <property type="molecule type" value="Genomic_DNA"/>
</dbReference>
<evidence type="ECO:0000313" key="2">
    <source>
        <dbReference type="EMBL" id="RDX84670.1"/>
    </source>
</evidence>
<dbReference type="InterPro" id="IPR057670">
    <property type="entry name" value="SH3_retrovirus"/>
</dbReference>
<dbReference type="AlphaFoldDB" id="A0A371G282"/>
<sequence>MSSASLPNQIPYSILFPKSKMYHVPPKVFGCVYFVHNVYPGRDKLSARAIKCVFLEYSHLQKEYKCCSPSTKRHYMSTDALPIPYLSLAESSSFETHNQDILQPFISVHSQAELSPPSMSTCQSKTQEMSTPVCEDSLDSCPLSSTDLTPNPPSSSPFHDSNIGWLIALRKGIRSTRNPHPIYLSYHHLSPSYFSFVSSVLSITIPKFVCEALDHLG</sequence>
<reference evidence="2" key="1">
    <citation type="submission" date="2018-05" db="EMBL/GenBank/DDBJ databases">
        <title>Draft genome of Mucuna pruriens seed.</title>
        <authorList>
            <person name="Nnadi N.E."/>
            <person name="Vos R."/>
            <person name="Hasami M.H."/>
            <person name="Devisetty U.K."/>
            <person name="Aguiy J.C."/>
        </authorList>
    </citation>
    <scope>NUCLEOTIDE SEQUENCE [LARGE SCALE GENOMIC DNA]</scope>
    <source>
        <strain evidence="2">JCA_2017</strain>
    </source>
</reference>
<dbReference type="OrthoDB" id="1749397at2759"/>
<evidence type="ECO:0000259" key="1">
    <source>
        <dbReference type="Pfam" id="PF25597"/>
    </source>
</evidence>
<feature type="domain" description="Retroviral polymerase SH3-like" evidence="1">
    <location>
        <begin position="31"/>
        <end position="80"/>
    </location>
</feature>
<comment type="caution">
    <text evidence="2">The sequence shown here is derived from an EMBL/GenBank/DDBJ whole genome shotgun (WGS) entry which is preliminary data.</text>
</comment>
<accession>A0A371G282</accession>
<feature type="non-terminal residue" evidence="2">
    <location>
        <position position="1"/>
    </location>
</feature>
<gene>
    <name evidence="2" type="ORF">CR513_34245</name>
</gene>